<name>A0ABU4VIK1_9ACTN</name>
<evidence type="ECO:0000256" key="1">
    <source>
        <dbReference type="SAM" id="MobiDB-lite"/>
    </source>
</evidence>
<evidence type="ECO:0000256" key="2">
    <source>
        <dbReference type="SAM" id="Phobius"/>
    </source>
</evidence>
<feature type="transmembrane region" description="Helical" evidence="2">
    <location>
        <begin position="7"/>
        <end position="30"/>
    </location>
</feature>
<dbReference type="PANTHER" id="PTHR30336">
    <property type="entry name" value="INNER MEMBRANE PROTEIN, PROBABLE PERMEASE"/>
    <property type="match status" value="1"/>
</dbReference>
<gene>
    <name evidence="4" type="ORF">SK069_07930</name>
</gene>
<feature type="region of interest" description="Disordered" evidence="1">
    <location>
        <begin position="198"/>
        <end position="265"/>
    </location>
</feature>
<dbReference type="RefSeq" id="WP_319953670.1">
    <property type="nucleotide sequence ID" value="NZ_JAXAVX010000003.1"/>
</dbReference>
<feature type="domain" description="DUF218" evidence="3">
    <location>
        <begin position="48"/>
        <end position="173"/>
    </location>
</feature>
<protein>
    <submittedName>
        <fullName evidence="4">ElyC/SanA/YdcF family protein</fullName>
    </submittedName>
</protein>
<keyword evidence="2" id="KW-0812">Transmembrane</keyword>
<proteinExistence type="predicted"/>
<dbReference type="Pfam" id="PF02698">
    <property type="entry name" value="DUF218"/>
    <property type="match status" value="1"/>
</dbReference>
<keyword evidence="5" id="KW-1185">Reference proteome</keyword>
<sequence length="265" mass="27837">MRRRRRVLRWAAGVVGAVALVVLALNVLVLREGRGGVDDVARIDHAPVAIVLGAAVLPDGRMSAMLADRVRQGLALYRVAKVDKLLVSGDHGAWRYDETGTMRRALVRAGVPPRDVFTDHAGFDTRATMERARRVFGVRRAVVVTQGFHMSRALYLARRAGIDVQGLTSDLQPYRTGAGSAREVLARVKAVWSVVTGARVRGGPPHPITGDGRGSWGPPTPPTPPSPATPSAAATPPAPSALPAPPAAATPLDPPGPADSPGAAR</sequence>
<evidence type="ECO:0000313" key="4">
    <source>
        <dbReference type="EMBL" id="MDX8151514.1"/>
    </source>
</evidence>
<dbReference type="EMBL" id="JAXAVX010000003">
    <property type="protein sequence ID" value="MDX8151514.1"/>
    <property type="molecule type" value="Genomic_DNA"/>
</dbReference>
<dbReference type="Proteomes" id="UP001277761">
    <property type="component" value="Unassembled WGS sequence"/>
</dbReference>
<dbReference type="InterPro" id="IPR051599">
    <property type="entry name" value="Cell_Envelope_Assoc"/>
</dbReference>
<keyword evidence="2" id="KW-0472">Membrane</keyword>
<dbReference type="PANTHER" id="PTHR30336:SF6">
    <property type="entry name" value="INTEGRAL MEMBRANE PROTEIN"/>
    <property type="match status" value="1"/>
</dbReference>
<accession>A0ABU4VIK1</accession>
<feature type="compositionally biased region" description="Pro residues" evidence="1">
    <location>
        <begin position="236"/>
        <end position="258"/>
    </location>
</feature>
<evidence type="ECO:0000259" key="3">
    <source>
        <dbReference type="Pfam" id="PF02698"/>
    </source>
</evidence>
<organism evidence="4 5">
    <name type="scientific">Patulibacter brassicae</name>
    <dbReference type="NCBI Taxonomy" id="1705717"/>
    <lineage>
        <taxon>Bacteria</taxon>
        <taxon>Bacillati</taxon>
        <taxon>Actinomycetota</taxon>
        <taxon>Thermoleophilia</taxon>
        <taxon>Solirubrobacterales</taxon>
        <taxon>Patulibacteraceae</taxon>
        <taxon>Patulibacter</taxon>
    </lineage>
</organism>
<feature type="compositionally biased region" description="Pro residues" evidence="1">
    <location>
        <begin position="218"/>
        <end position="228"/>
    </location>
</feature>
<comment type="caution">
    <text evidence="4">The sequence shown here is derived from an EMBL/GenBank/DDBJ whole genome shotgun (WGS) entry which is preliminary data.</text>
</comment>
<dbReference type="CDD" id="cd06259">
    <property type="entry name" value="YdcF-like"/>
    <property type="match status" value="1"/>
</dbReference>
<dbReference type="InterPro" id="IPR003848">
    <property type="entry name" value="DUF218"/>
</dbReference>
<reference evidence="4 5" key="1">
    <citation type="submission" date="2023-11" db="EMBL/GenBank/DDBJ databases">
        <authorList>
            <person name="Xu M."/>
            <person name="Jiang T."/>
        </authorList>
    </citation>
    <scope>NUCLEOTIDE SEQUENCE [LARGE SCALE GENOMIC DNA]</scope>
    <source>
        <strain evidence="4 5">SD</strain>
    </source>
</reference>
<evidence type="ECO:0000313" key="5">
    <source>
        <dbReference type="Proteomes" id="UP001277761"/>
    </source>
</evidence>
<keyword evidence="2" id="KW-1133">Transmembrane helix</keyword>